<name>A0ABM1EED1_PRICU</name>
<reference evidence="2" key="1">
    <citation type="submission" date="2025-08" db="UniProtKB">
        <authorList>
            <consortium name="RefSeq"/>
        </authorList>
    </citation>
    <scope>IDENTIFICATION</scope>
</reference>
<keyword evidence="1" id="KW-1185">Reference proteome</keyword>
<protein>
    <submittedName>
        <fullName evidence="2">Uncharacterized protein LOC106811449</fullName>
    </submittedName>
</protein>
<proteinExistence type="predicted"/>
<evidence type="ECO:0000313" key="2">
    <source>
        <dbReference type="RefSeq" id="XP_014670552.1"/>
    </source>
</evidence>
<dbReference type="PANTHER" id="PTHR38332:SF1">
    <property type="entry name" value="RE49668P"/>
    <property type="match status" value="1"/>
</dbReference>
<dbReference type="GeneID" id="106811449"/>
<organism evidence="1 2">
    <name type="scientific">Priapulus caudatus</name>
    <name type="common">Priapulid worm</name>
    <dbReference type="NCBI Taxonomy" id="37621"/>
    <lineage>
        <taxon>Eukaryota</taxon>
        <taxon>Metazoa</taxon>
        <taxon>Ecdysozoa</taxon>
        <taxon>Scalidophora</taxon>
        <taxon>Priapulida</taxon>
        <taxon>Priapulimorpha</taxon>
        <taxon>Priapulimorphida</taxon>
        <taxon>Priapulidae</taxon>
        <taxon>Priapulus</taxon>
    </lineage>
</organism>
<dbReference type="Proteomes" id="UP000695022">
    <property type="component" value="Unplaced"/>
</dbReference>
<dbReference type="PANTHER" id="PTHR38332">
    <property type="entry name" value="PROTEIN CBG11604"/>
    <property type="match status" value="1"/>
</dbReference>
<evidence type="ECO:0000313" key="1">
    <source>
        <dbReference type="Proteomes" id="UP000695022"/>
    </source>
</evidence>
<gene>
    <name evidence="2" type="primary">LOC106811449</name>
</gene>
<accession>A0ABM1EED1</accession>
<sequence>MTTEHYSTLASSADVVFCADVKFRGGGGGGGGSGESLETGKPMVIRTCGVDSGTLTIDTEIVRMSHCGRFMYNGDKVSGCLTSCDNVDGCNAATTTATTTTLAMAIAVALACMQHRAWPIFM</sequence>
<dbReference type="RefSeq" id="XP_014670552.1">
    <property type="nucleotide sequence ID" value="XM_014815066.1"/>
</dbReference>